<name>A0A0C9Y4X0_9AGAR</name>
<sequence length="126" mass="13822">MRVEWYLSTSLNSLPSFQPSEFQPFSLRTTHLSLLSSLLRSTFNPLSPILLYTLPTPPPPANVHASSNVTCLPSSAPVPHTIIALPVPGTRFYRNLGDIRKGAFTVSWIPVQLPAVALPSTPLFQE</sequence>
<dbReference type="HOGENOM" id="CLU_1981918_0_0_1"/>
<protein>
    <submittedName>
        <fullName evidence="1">Uncharacterized protein</fullName>
    </submittedName>
</protein>
<proteinExistence type="predicted"/>
<gene>
    <name evidence="1" type="ORF">K443DRAFT_367555</name>
</gene>
<dbReference type="AlphaFoldDB" id="A0A0C9Y4X0"/>
<dbReference type="Proteomes" id="UP000054477">
    <property type="component" value="Unassembled WGS sequence"/>
</dbReference>
<reference evidence="2" key="2">
    <citation type="submission" date="2015-01" db="EMBL/GenBank/DDBJ databases">
        <title>Evolutionary Origins and Diversification of the Mycorrhizal Mutualists.</title>
        <authorList>
            <consortium name="DOE Joint Genome Institute"/>
            <consortium name="Mycorrhizal Genomics Consortium"/>
            <person name="Kohler A."/>
            <person name="Kuo A."/>
            <person name="Nagy L.G."/>
            <person name="Floudas D."/>
            <person name="Copeland A."/>
            <person name="Barry K.W."/>
            <person name="Cichocki N."/>
            <person name="Veneault-Fourrey C."/>
            <person name="LaButti K."/>
            <person name="Lindquist E.A."/>
            <person name="Lipzen A."/>
            <person name="Lundell T."/>
            <person name="Morin E."/>
            <person name="Murat C."/>
            <person name="Riley R."/>
            <person name="Ohm R."/>
            <person name="Sun H."/>
            <person name="Tunlid A."/>
            <person name="Henrissat B."/>
            <person name="Grigoriev I.V."/>
            <person name="Hibbett D.S."/>
            <person name="Martin F."/>
        </authorList>
    </citation>
    <scope>NUCLEOTIDE SEQUENCE [LARGE SCALE GENOMIC DNA]</scope>
    <source>
        <strain evidence="2">LaAM-08-1</strain>
    </source>
</reference>
<evidence type="ECO:0000313" key="2">
    <source>
        <dbReference type="Proteomes" id="UP000054477"/>
    </source>
</evidence>
<evidence type="ECO:0000313" key="1">
    <source>
        <dbReference type="EMBL" id="KIK05197.1"/>
    </source>
</evidence>
<organism evidence="1 2">
    <name type="scientific">Laccaria amethystina LaAM-08-1</name>
    <dbReference type="NCBI Taxonomy" id="1095629"/>
    <lineage>
        <taxon>Eukaryota</taxon>
        <taxon>Fungi</taxon>
        <taxon>Dikarya</taxon>
        <taxon>Basidiomycota</taxon>
        <taxon>Agaricomycotina</taxon>
        <taxon>Agaricomycetes</taxon>
        <taxon>Agaricomycetidae</taxon>
        <taxon>Agaricales</taxon>
        <taxon>Agaricineae</taxon>
        <taxon>Hydnangiaceae</taxon>
        <taxon>Laccaria</taxon>
    </lineage>
</organism>
<keyword evidence="2" id="KW-1185">Reference proteome</keyword>
<dbReference type="EMBL" id="KN838562">
    <property type="protein sequence ID" value="KIK05197.1"/>
    <property type="molecule type" value="Genomic_DNA"/>
</dbReference>
<reference evidence="1 2" key="1">
    <citation type="submission" date="2014-04" db="EMBL/GenBank/DDBJ databases">
        <authorList>
            <consortium name="DOE Joint Genome Institute"/>
            <person name="Kuo A."/>
            <person name="Kohler A."/>
            <person name="Nagy L.G."/>
            <person name="Floudas D."/>
            <person name="Copeland A."/>
            <person name="Barry K.W."/>
            <person name="Cichocki N."/>
            <person name="Veneault-Fourrey C."/>
            <person name="LaButti K."/>
            <person name="Lindquist E.A."/>
            <person name="Lipzen A."/>
            <person name="Lundell T."/>
            <person name="Morin E."/>
            <person name="Murat C."/>
            <person name="Sun H."/>
            <person name="Tunlid A."/>
            <person name="Henrissat B."/>
            <person name="Grigoriev I.V."/>
            <person name="Hibbett D.S."/>
            <person name="Martin F."/>
            <person name="Nordberg H.P."/>
            <person name="Cantor M.N."/>
            <person name="Hua S.X."/>
        </authorList>
    </citation>
    <scope>NUCLEOTIDE SEQUENCE [LARGE SCALE GENOMIC DNA]</scope>
    <source>
        <strain evidence="1 2">LaAM-08-1</strain>
    </source>
</reference>
<accession>A0A0C9Y4X0</accession>